<name>A0A4Z0A4F6_9AGAM</name>
<evidence type="ECO:0000313" key="4">
    <source>
        <dbReference type="Proteomes" id="UP000298061"/>
    </source>
</evidence>
<feature type="region of interest" description="Disordered" evidence="1">
    <location>
        <begin position="1"/>
        <end position="96"/>
    </location>
</feature>
<organism evidence="3 4">
    <name type="scientific">Hericium alpestre</name>
    <dbReference type="NCBI Taxonomy" id="135208"/>
    <lineage>
        <taxon>Eukaryota</taxon>
        <taxon>Fungi</taxon>
        <taxon>Dikarya</taxon>
        <taxon>Basidiomycota</taxon>
        <taxon>Agaricomycotina</taxon>
        <taxon>Agaricomycetes</taxon>
        <taxon>Russulales</taxon>
        <taxon>Hericiaceae</taxon>
        <taxon>Hericium</taxon>
    </lineage>
</organism>
<feature type="compositionally biased region" description="Low complexity" evidence="1">
    <location>
        <begin position="34"/>
        <end position="47"/>
    </location>
</feature>
<accession>A0A4Z0A4F6</accession>
<sequence length="307" mass="33785">MHYALGMPLPPPPIIYPDVQPALAPPTPTPPSRAQSDSAVPSASSTSTGQTRVPRTPQPPKLAPPTLHRRAQSSPPPSSVTSVGTRTPGTVQCSGVTNAGKRCTRKCKSSLGADEDVFCHQHIQAMNSQMTIYDRKSNTHKISFSDDTTAGHVHLKVGRATNLNRRIDQWGKQCGSKEQLLRGWWPSAIETDETSFMKGRIQAGDKGAWCHRLERLVHIELADLATNRPYLDPAFPNNVVDPANAVKGTPKKNAGKPDIKRCPDCNTAHREIFTFERVKAGRYRGKEWDLIVKPVIEKWGGYVEAYV</sequence>
<dbReference type="Pfam" id="PF13455">
    <property type="entry name" value="MUG113"/>
    <property type="match status" value="1"/>
</dbReference>
<dbReference type="Proteomes" id="UP000298061">
    <property type="component" value="Unassembled WGS sequence"/>
</dbReference>
<evidence type="ECO:0000259" key="2">
    <source>
        <dbReference type="SMART" id="SM00974"/>
    </source>
</evidence>
<comment type="caution">
    <text evidence="3">The sequence shown here is derived from an EMBL/GenBank/DDBJ whole genome shotgun (WGS) entry which is preliminary data.</text>
</comment>
<feature type="compositionally biased region" description="Low complexity" evidence="1">
    <location>
        <begin position="79"/>
        <end position="91"/>
    </location>
</feature>
<dbReference type="InterPro" id="IPR053006">
    <property type="entry name" value="Meiosis_regulatory"/>
</dbReference>
<reference evidence="3 4" key="1">
    <citation type="submission" date="2019-02" db="EMBL/GenBank/DDBJ databases">
        <title>Genome sequencing of the rare red list fungi Hericium alpestre (H. flagellum).</title>
        <authorList>
            <person name="Buettner E."/>
            <person name="Kellner H."/>
        </authorList>
    </citation>
    <scope>NUCLEOTIDE SEQUENCE [LARGE SCALE GENOMIC DNA]</scope>
    <source>
        <strain evidence="3 4">DSM 108284</strain>
    </source>
</reference>
<dbReference type="EMBL" id="SFCI01000247">
    <property type="protein sequence ID" value="TFY81131.1"/>
    <property type="molecule type" value="Genomic_DNA"/>
</dbReference>
<dbReference type="SMART" id="SM00974">
    <property type="entry name" value="T5orf172"/>
    <property type="match status" value="1"/>
</dbReference>
<evidence type="ECO:0000256" key="1">
    <source>
        <dbReference type="SAM" id="MobiDB-lite"/>
    </source>
</evidence>
<dbReference type="OrthoDB" id="2417614at2759"/>
<dbReference type="InterPro" id="IPR018306">
    <property type="entry name" value="Phage_T5_Orf172_DNA-bd"/>
</dbReference>
<dbReference type="PANTHER" id="PTHR28094:SF1">
    <property type="entry name" value="MEIOTICALLY UP-REGULATED GENE 113 PROTEIN"/>
    <property type="match status" value="1"/>
</dbReference>
<feature type="domain" description="Bacteriophage T5 Orf172 DNA-binding" evidence="2">
    <location>
        <begin position="149"/>
        <end position="285"/>
    </location>
</feature>
<dbReference type="PANTHER" id="PTHR28094">
    <property type="entry name" value="MEIOTICALLY UP-REGULATED GENE 113 PROTEIN"/>
    <property type="match status" value="1"/>
</dbReference>
<evidence type="ECO:0000313" key="3">
    <source>
        <dbReference type="EMBL" id="TFY81131.1"/>
    </source>
</evidence>
<dbReference type="AlphaFoldDB" id="A0A4Z0A4F6"/>
<protein>
    <recommendedName>
        <fullName evidence="2">Bacteriophage T5 Orf172 DNA-binding domain-containing protein</fullName>
    </recommendedName>
</protein>
<dbReference type="STRING" id="135208.A0A4Z0A4F6"/>
<proteinExistence type="predicted"/>
<gene>
    <name evidence="3" type="ORF">EWM64_g2886</name>
</gene>
<keyword evidence="4" id="KW-1185">Reference proteome</keyword>